<protein>
    <submittedName>
        <fullName evidence="1">Uncharacterized protein</fullName>
    </submittedName>
</protein>
<sequence length="51" mass="5412">MKKLALPVFIFTMSAVIGLQAQVNYVKMAKPFSSNPAFGVPKGPVSSTAIQ</sequence>
<accession>A0A382JS67</accession>
<feature type="non-terminal residue" evidence="1">
    <location>
        <position position="51"/>
    </location>
</feature>
<name>A0A382JS67_9ZZZZ</name>
<proteinExistence type="predicted"/>
<dbReference type="EMBL" id="UINC01075723">
    <property type="protein sequence ID" value="SVC14182.1"/>
    <property type="molecule type" value="Genomic_DNA"/>
</dbReference>
<evidence type="ECO:0000313" key="1">
    <source>
        <dbReference type="EMBL" id="SVC14182.1"/>
    </source>
</evidence>
<reference evidence="1" key="1">
    <citation type="submission" date="2018-05" db="EMBL/GenBank/DDBJ databases">
        <authorList>
            <person name="Lanie J.A."/>
            <person name="Ng W.-L."/>
            <person name="Kazmierczak K.M."/>
            <person name="Andrzejewski T.M."/>
            <person name="Davidsen T.M."/>
            <person name="Wayne K.J."/>
            <person name="Tettelin H."/>
            <person name="Glass J.I."/>
            <person name="Rusch D."/>
            <person name="Podicherti R."/>
            <person name="Tsui H.-C.T."/>
            <person name="Winkler M.E."/>
        </authorList>
    </citation>
    <scope>NUCLEOTIDE SEQUENCE</scope>
</reference>
<gene>
    <name evidence="1" type="ORF">METZ01_LOCUS267036</name>
</gene>
<organism evidence="1">
    <name type="scientific">marine metagenome</name>
    <dbReference type="NCBI Taxonomy" id="408172"/>
    <lineage>
        <taxon>unclassified sequences</taxon>
        <taxon>metagenomes</taxon>
        <taxon>ecological metagenomes</taxon>
    </lineage>
</organism>
<dbReference type="AlphaFoldDB" id="A0A382JS67"/>